<name>X1T2Z3_9ZZZZ</name>
<dbReference type="AlphaFoldDB" id="X1T2Z3"/>
<accession>X1T2Z3</accession>
<evidence type="ECO:0000313" key="1">
    <source>
        <dbReference type="EMBL" id="GAI99697.1"/>
    </source>
</evidence>
<gene>
    <name evidence="1" type="ORF">S12H4_33598</name>
</gene>
<organism evidence="1">
    <name type="scientific">marine sediment metagenome</name>
    <dbReference type="NCBI Taxonomy" id="412755"/>
    <lineage>
        <taxon>unclassified sequences</taxon>
        <taxon>metagenomes</taxon>
        <taxon>ecological metagenomes</taxon>
    </lineage>
</organism>
<reference evidence="1" key="1">
    <citation type="journal article" date="2014" name="Front. Microbiol.">
        <title>High frequency of phylogenetically diverse reductive dehalogenase-homologous genes in deep subseafloor sedimentary metagenomes.</title>
        <authorList>
            <person name="Kawai M."/>
            <person name="Futagami T."/>
            <person name="Toyoda A."/>
            <person name="Takaki Y."/>
            <person name="Nishi S."/>
            <person name="Hori S."/>
            <person name="Arai W."/>
            <person name="Tsubouchi T."/>
            <person name="Morono Y."/>
            <person name="Uchiyama I."/>
            <person name="Ito T."/>
            <person name="Fujiyama A."/>
            <person name="Inagaki F."/>
            <person name="Takami H."/>
        </authorList>
    </citation>
    <scope>NUCLEOTIDE SEQUENCE</scope>
    <source>
        <strain evidence="1">Expedition CK06-06</strain>
    </source>
</reference>
<sequence length="226" mass="25512">HIERGDSNISIQKVNQTGSPFFTNNLEKHPAIITSPTSKEAKIFNGSYGGFQPKPAVEVILVVMKPLSEKTYVDQALKNGKGITWLDNGRIPYKGKNDFVISHHNKHLEKKNKSTGIFGATNGYGLLESDISQGRFPANLLVGDDVLNDGKISRSGKNRKSNQLQKNQWLKKSIYYDSLNYGDSGSFSRYFNLDKWWRERSKKLSKQPCFFFIFIRLAKVSSNATS</sequence>
<proteinExistence type="predicted"/>
<comment type="caution">
    <text evidence="1">The sequence shown here is derived from an EMBL/GenBank/DDBJ whole genome shotgun (WGS) entry which is preliminary data.</text>
</comment>
<protein>
    <submittedName>
        <fullName evidence="1">Uncharacterized protein</fullName>
    </submittedName>
</protein>
<dbReference type="EMBL" id="BARW01019812">
    <property type="protein sequence ID" value="GAI99697.1"/>
    <property type="molecule type" value="Genomic_DNA"/>
</dbReference>
<feature type="non-terminal residue" evidence="1">
    <location>
        <position position="1"/>
    </location>
</feature>